<dbReference type="InterPro" id="IPR023198">
    <property type="entry name" value="PGP-like_dom2"/>
</dbReference>
<protein>
    <submittedName>
        <fullName evidence="1">Uncharacterized protein</fullName>
    </submittedName>
</protein>
<evidence type="ECO:0000313" key="1">
    <source>
        <dbReference type="EMBL" id="CAD8691016.1"/>
    </source>
</evidence>
<dbReference type="SUPFAM" id="SSF56784">
    <property type="entry name" value="HAD-like"/>
    <property type="match status" value="1"/>
</dbReference>
<reference evidence="1" key="1">
    <citation type="submission" date="2021-01" db="EMBL/GenBank/DDBJ databases">
        <authorList>
            <person name="Corre E."/>
            <person name="Pelletier E."/>
            <person name="Niang G."/>
            <person name="Scheremetjew M."/>
            <person name="Finn R."/>
            <person name="Kale V."/>
            <person name="Holt S."/>
            <person name="Cochrane G."/>
            <person name="Meng A."/>
            <person name="Brown T."/>
            <person name="Cohen L."/>
        </authorList>
    </citation>
    <scope>NUCLEOTIDE SEQUENCE</scope>
    <source>
        <strain evidence="1">SAG 11-49</strain>
    </source>
</reference>
<gene>
    <name evidence="1" type="ORF">CLEI1391_LOCUS15355</name>
</gene>
<organism evidence="1">
    <name type="scientific">Chlamydomonas leiostraca</name>
    <dbReference type="NCBI Taxonomy" id="1034604"/>
    <lineage>
        <taxon>Eukaryota</taxon>
        <taxon>Viridiplantae</taxon>
        <taxon>Chlorophyta</taxon>
        <taxon>core chlorophytes</taxon>
        <taxon>Chlorophyceae</taxon>
        <taxon>CS clade</taxon>
        <taxon>Chlamydomonadales</taxon>
        <taxon>Chlamydomonadaceae</taxon>
        <taxon>Chlamydomonas</taxon>
    </lineage>
</organism>
<sequence>MHLSHCNATRMLLRQPAGTLACSKFGVPRASPALNRNVPQDPAHMQPSCAAAAPQRCSARSRQITTHGQGIGTGQTEQAALIFELDGALIDMHMDGHRVAFNKGFESLGYECINWPVHVYNDLLAAGDGTPEVLIRSYFERMGWPTMLATSDRPAWVKKVYEHKVAALHKMLTNKLVPLRPEVKQVIDEALAAGAQVAIMSGTLSENSELVVANAMAQLGEETAAEIRVFSSGVVPQANASTGGSVEEEGGDTMGAGSMRSLAEAQARAKVATARQFAASSASTDIPVRVDPQLANAARRVTPELLAAMAATMDVPLSRCVMLASQANLTDVASSVGMVSVAVPRRMAERGVYNGVRAKFMGYGTGECTWGRLRALLANTPQNGKQ</sequence>
<dbReference type="GO" id="GO:0016787">
    <property type="term" value="F:hydrolase activity"/>
    <property type="evidence" value="ECO:0007669"/>
    <property type="project" value="InterPro"/>
</dbReference>
<dbReference type="InterPro" id="IPR036412">
    <property type="entry name" value="HAD-like_sf"/>
</dbReference>
<dbReference type="AlphaFoldDB" id="A0A7S0RZ09"/>
<dbReference type="Gene3D" id="1.10.150.240">
    <property type="entry name" value="Putative phosphatase, domain 2"/>
    <property type="match status" value="1"/>
</dbReference>
<dbReference type="PANTHER" id="PTHR42896">
    <property type="entry name" value="XYLULOSE-1,5-BISPHOSPHATE (XUBP) PHOSPHATASE"/>
    <property type="match status" value="1"/>
</dbReference>
<dbReference type="InterPro" id="IPR044999">
    <property type="entry name" value="CbbY-like"/>
</dbReference>
<proteinExistence type="predicted"/>
<dbReference type="EMBL" id="HBFB01027491">
    <property type="protein sequence ID" value="CAD8691016.1"/>
    <property type="molecule type" value="Transcribed_RNA"/>
</dbReference>
<name>A0A7S0RZ09_9CHLO</name>
<dbReference type="PANTHER" id="PTHR42896:SF2">
    <property type="entry name" value="CBBY-LIKE PROTEIN"/>
    <property type="match status" value="1"/>
</dbReference>
<accession>A0A7S0RZ09</accession>